<evidence type="ECO:0008006" key="5">
    <source>
        <dbReference type="Google" id="ProtNLM"/>
    </source>
</evidence>
<evidence type="ECO:0000256" key="1">
    <source>
        <dbReference type="SAM" id="MobiDB-lite"/>
    </source>
</evidence>
<keyword evidence="2" id="KW-0812">Transmembrane</keyword>
<sequence>MNARRALWTWVLACAAGAGLVLLAAGREWATVRAGSIGGSSQVVSVQGDRLAPFLSPVALAALAAVVALLATRGVARRAVGVVVALCGLGAIAGVRTGTRMTAITDALSGQAGLAMTSGGASSAAVAWTWPAVAASGGLLLLAAGAAAALRGHRWPGMSDRYDRTGPSSGGAVSGSARGAERGPVSERALWDAIDRGADPTAGPRDGEG</sequence>
<gene>
    <name evidence="3" type="ORF">Psi01_56080</name>
</gene>
<keyword evidence="4" id="KW-1185">Reference proteome</keyword>
<reference evidence="3 4" key="1">
    <citation type="submission" date="2021-01" db="EMBL/GenBank/DDBJ databases">
        <title>Whole genome shotgun sequence of Planobispora siamensis NBRC 107568.</title>
        <authorList>
            <person name="Komaki H."/>
            <person name="Tamura T."/>
        </authorList>
    </citation>
    <scope>NUCLEOTIDE SEQUENCE [LARGE SCALE GENOMIC DNA]</scope>
    <source>
        <strain evidence="3 4">NBRC 107568</strain>
    </source>
</reference>
<evidence type="ECO:0000313" key="3">
    <source>
        <dbReference type="EMBL" id="GIH94978.1"/>
    </source>
</evidence>
<feature type="region of interest" description="Disordered" evidence="1">
    <location>
        <begin position="157"/>
        <end position="209"/>
    </location>
</feature>
<dbReference type="Pfam" id="PF09534">
    <property type="entry name" value="Trp_oprn_chp"/>
    <property type="match status" value="1"/>
</dbReference>
<dbReference type="AlphaFoldDB" id="A0A8J3SSU3"/>
<dbReference type="Proteomes" id="UP000619788">
    <property type="component" value="Unassembled WGS sequence"/>
</dbReference>
<feature type="transmembrane region" description="Helical" evidence="2">
    <location>
        <begin position="50"/>
        <end position="72"/>
    </location>
</feature>
<feature type="transmembrane region" description="Helical" evidence="2">
    <location>
        <begin position="79"/>
        <end position="99"/>
    </location>
</feature>
<feature type="transmembrane region" description="Helical" evidence="2">
    <location>
        <begin position="128"/>
        <end position="150"/>
    </location>
</feature>
<dbReference type="RefSeq" id="WP_204067084.1">
    <property type="nucleotide sequence ID" value="NZ_BOOJ01000048.1"/>
</dbReference>
<accession>A0A8J3SSU3</accession>
<dbReference type="InterPro" id="IPR019051">
    <property type="entry name" value="Trp_biosyn_TM_oprn/chp"/>
</dbReference>
<feature type="compositionally biased region" description="Basic and acidic residues" evidence="1">
    <location>
        <begin position="179"/>
        <end position="198"/>
    </location>
</feature>
<evidence type="ECO:0000313" key="4">
    <source>
        <dbReference type="Proteomes" id="UP000619788"/>
    </source>
</evidence>
<evidence type="ECO:0000256" key="2">
    <source>
        <dbReference type="SAM" id="Phobius"/>
    </source>
</evidence>
<keyword evidence="2" id="KW-0472">Membrane</keyword>
<dbReference type="EMBL" id="BOOJ01000048">
    <property type="protein sequence ID" value="GIH94978.1"/>
    <property type="molecule type" value="Genomic_DNA"/>
</dbReference>
<proteinExistence type="predicted"/>
<name>A0A8J3SSU3_9ACTN</name>
<keyword evidence="2" id="KW-1133">Transmembrane helix</keyword>
<organism evidence="3 4">
    <name type="scientific">Planobispora siamensis</name>
    <dbReference type="NCBI Taxonomy" id="936338"/>
    <lineage>
        <taxon>Bacteria</taxon>
        <taxon>Bacillati</taxon>
        <taxon>Actinomycetota</taxon>
        <taxon>Actinomycetes</taxon>
        <taxon>Streptosporangiales</taxon>
        <taxon>Streptosporangiaceae</taxon>
        <taxon>Planobispora</taxon>
    </lineage>
</organism>
<comment type="caution">
    <text evidence="3">The sequence shown here is derived from an EMBL/GenBank/DDBJ whole genome shotgun (WGS) entry which is preliminary data.</text>
</comment>
<protein>
    <recommendedName>
        <fullName evidence="5">Tryptophan-associated transmembrane protein (Trp_oprn_chp)</fullName>
    </recommendedName>
</protein>